<reference evidence="2 3" key="1">
    <citation type="submission" date="2019-03" db="EMBL/GenBank/DDBJ databases">
        <title>First draft genome of Liparis tanakae, snailfish: a comprehensive survey of snailfish specific genes.</title>
        <authorList>
            <person name="Kim W."/>
            <person name="Song I."/>
            <person name="Jeong J.-H."/>
            <person name="Kim D."/>
            <person name="Kim S."/>
            <person name="Ryu S."/>
            <person name="Song J.Y."/>
            <person name="Lee S.K."/>
        </authorList>
    </citation>
    <scope>NUCLEOTIDE SEQUENCE [LARGE SCALE GENOMIC DNA]</scope>
    <source>
        <tissue evidence="2">Muscle</tissue>
    </source>
</reference>
<keyword evidence="3" id="KW-1185">Reference proteome</keyword>
<dbReference type="EMBL" id="SRLO01000779">
    <property type="protein sequence ID" value="TNN46667.1"/>
    <property type="molecule type" value="Genomic_DNA"/>
</dbReference>
<proteinExistence type="predicted"/>
<evidence type="ECO:0000313" key="3">
    <source>
        <dbReference type="Proteomes" id="UP000314294"/>
    </source>
</evidence>
<comment type="caution">
    <text evidence="2">The sequence shown here is derived from an EMBL/GenBank/DDBJ whole genome shotgun (WGS) entry which is preliminary data.</text>
</comment>
<accession>A0A4Z2FZK8</accession>
<gene>
    <name evidence="2" type="ORF">EYF80_043136</name>
</gene>
<evidence type="ECO:0000313" key="2">
    <source>
        <dbReference type="EMBL" id="TNN46667.1"/>
    </source>
</evidence>
<name>A0A4Z2FZK8_9TELE</name>
<organism evidence="2 3">
    <name type="scientific">Liparis tanakae</name>
    <name type="common">Tanaka's snailfish</name>
    <dbReference type="NCBI Taxonomy" id="230148"/>
    <lineage>
        <taxon>Eukaryota</taxon>
        <taxon>Metazoa</taxon>
        <taxon>Chordata</taxon>
        <taxon>Craniata</taxon>
        <taxon>Vertebrata</taxon>
        <taxon>Euteleostomi</taxon>
        <taxon>Actinopterygii</taxon>
        <taxon>Neopterygii</taxon>
        <taxon>Teleostei</taxon>
        <taxon>Neoteleostei</taxon>
        <taxon>Acanthomorphata</taxon>
        <taxon>Eupercaria</taxon>
        <taxon>Perciformes</taxon>
        <taxon>Cottioidei</taxon>
        <taxon>Cottales</taxon>
        <taxon>Liparidae</taxon>
        <taxon>Liparis</taxon>
    </lineage>
</organism>
<evidence type="ECO:0000256" key="1">
    <source>
        <dbReference type="SAM" id="MobiDB-lite"/>
    </source>
</evidence>
<feature type="region of interest" description="Disordered" evidence="1">
    <location>
        <begin position="1"/>
        <end position="27"/>
    </location>
</feature>
<sequence length="79" mass="8763">MESLETSTIHQEMEAERRRGRSLNSGRSLNRAVAQLIEEKTQVSPPSGCSEEFRPGLSLYGSHGGFKYRPLLARSPTVS</sequence>
<protein>
    <submittedName>
        <fullName evidence="2">Uncharacterized protein</fullName>
    </submittedName>
</protein>
<dbReference type="Proteomes" id="UP000314294">
    <property type="component" value="Unassembled WGS sequence"/>
</dbReference>
<feature type="compositionally biased region" description="Polar residues" evidence="1">
    <location>
        <begin position="1"/>
        <end position="10"/>
    </location>
</feature>
<dbReference type="AlphaFoldDB" id="A0A4Z2FZK8"/>